<dbReference type="InterPro" id="IPR006121">
    <property type="entry name" value="HMA_dom"/>
</dbReference>
<gene>
    <name evidence="13" type="ORF">SELMODRAFT_138129</name>
</gene>
<name>D8TEP8_SELML</name>
<proteinExistence type="inferred from homology"/>
<evidence type="ECO:0000256" key="2">
    <source>
        <dbReference type="ARBA" id="ARBA00006024"/>
    </source>
</evidence>
<feature type="transmembrane region" description="Helical" evidence="10">
    <location>
        <begin position="520"/>
        <end position="545"/>
    </location>
</feature>
<keyword evidence="7" id="KW-1278">Translocase</keyword>
<evidence type="ECO:0000256" key="7">
    <source>
        <dbReference type="ARBA" id="ARBA00022967"/>
    </source>
</evidence>
<dbReference type="HOGENOM" id="CLU_001771_0_3_1"/>
<dbReference type="eggNOG" id="KOG0207">
    <property type="taxonomic scope" value="Eukaryota"/>
</dbReference>
<dbReference type="FunCoup" id="D8TEP8">
    <property type="interactions" value="745"/>
</dbReference>
<dbReference type="GO" id="GO:0016020">
    <property type="term" value="C:membrane"/>
    <property type="evidence" value="ECO:0000318"/>
    <property type="project" value="GO_Central"/>
</dbReference>
<dbReference type="FunFam" id="3.30.70.100:FF:000047">
    <property type="entry name" value="Copper-transporting ATPase PAA1, chloroplastic"/>
    <property type="match status" value="1"/>
</dbReference>
<organism evidence="14">
    <name type="scientific">Selaginella moellendorffii</name>
    <name type="common">Spikemoss</name>
    <dbReference type="NCBI Taxonomy" id="88036"/>
    <lineage>
        <taxon>Eukaryota</taxon>
        <taxon>Viridiplantae</taxon>
        <taxon>Streptophyta</taxon>
        <taxon>Embryophyta</taxon>
        <taxon>Tracheophyta</taxon>
        <taxon>Lycopodiopsida</taxon>
        <taxon>Selaginellales</taxon>
        <taxon>Selaginellaceae</taxon>
        <taxon>Selaginella</taxon>
    </lineage>
</organism>
<keyword evidence="14" id="KW-1185">Reference proteome</keyword>
<dbReference type="Gene3D" id="3.40.1110.10">
    <property type="entry name" value="Calcium-transporting ATPase, cytoplasmic domain N"/>
    <property type="match status" value="1"/>
</dbReference>
<dbReference type="KEGG" id="smo:SELMODRAFT_138129"/>
<feature type="transmembrane region" description="Helical" evidence="10">
    <location>
        <begin position="833"/>
        <end position="852"/>
    </location>
</feature>
<keyword evidence="3 10" id="KW-0812">Transmembrane</keyword>
<dbReference type="FunFam" id="2.70.150.10:FF:000002">
    <property type="entry name" value="Copper-transporting ATPase 1, putative"/>
    <property type="match status" value="1"/>
</dbReference>
<dbReference type="PROSITE" id="PS00154">
    <property type="entry name" value="ATPASE_E1_E2"/>
    <property type="match status" value="1"/>
</dbReference>
<dbReference type="EMBL" id="GL377746">
    <property type="protein sequence ID" value="EFJ04851.1"/>
    <property type="molecule type" value="Genomic_DNA"/>
</dbReference>
<dbReference type="NCBIfam" id="TIGR01494">
    <property type="entry name" value="ATPase_P-type"/>
    <property type="match status" value="1"/>
</dbReference>
<dbReference type="PRINTS" id="PR00120">
    <property type="entry name" value="HATPASE"/>
</dbReference>
<keyword evidence="8 10" id="KW-1133">Transmembrane helix</keyword>
<feature type="compositionally biased region" description="Polar residues" evidence="11">
    <location>
        <begin position="101"/>
        <end position="112"/>
    </location>
</feature>
<dbReference type="NCBIfam" id="TIGR01525">
    <property type="entry name" value="ATPase-IB_hvy"/>
    <property type="match status" value="1"/>
</dbReference>
<dbReference type="PANTHER" id="PTHR43520">
    <property type="entry name" value="ATP7, ISOFORM B"/>
    <property type="match status" value="1"/>
</dbReference>
<evidence type="ECO:0000256" key="4">
    <source>
        <dbReference type="ARBA" id="ARBA00022723"/>
    </source>
</evidence>
<evidence type="ECO:0000256" key="6">
    <source>
        <dbReference type="ARBA" id="ARBA00022840"/>
    </source>
</evidence>
<dbReference type="InterPro" id="IPR017969">
    <property type="entry name" value="Heavy-metal-associated_CS"/>
</dbReference>
<feature type="transmembrane region" description="Helical" evidence="10">
    <location>
        <begin position="320"/>
        <end position="339"/>
    </location>
</feature>
<evidence type="ECO:0000256" key="1">
    <source>
        <dbReference type="ARBA" id="ARBA00004141"/>
    </source>
</evidence>
<dbReference type="PROSITE" id="PS50846">
    <property type="entry name" value="HMA_2"/>
    <property type="match status" value="1"/>
</dbReference>
<feature type="transmembrane region" description="Helical" evidence="10">
    <location>
        <begin position="227"/>
        <end position="247"/>
    </location>
</feature>
<dbReference type="Pfam" id="PF00122">
    <property type="entry name" value="E1-E2_ATPase"/>
    <property type="match status" value="1"/>
</dbReference>
<dbReference type="GO" id="GO:0055070">
    <property type="term" value="P:copper ion homeostasis"/>
    <property type="evidence" value="ECO:0000318"/>
    <property type="project" value="GO_Central"/>
</dbReference>
<dbReference type="NCBIfam" id="TIGR01511">
    <property type="entry name" value="ATPase-IB1_Cu"/>
    <property type="match status" value="1"/>
</dbReference>
<feature type="transmembrane region" description="Helical" evidence="10">
    <location>
        <begin position="483"/>
        <end position="500"/>
    </location>
</feature>
<dbReference type="Proteomes" id="UP000001514">
    <property type="component" value="Unassembled WGS sequence"/>
</dbReference>
<dbReference type="NCBIfam" id="TIGR01512">
    <property type="entry name" value="ATPase-IB2_Cd"/>
    <property type="match status" value="1"/>
</dbReference>
<dbReference type="InterPro" id="IPR059000">
    <property type="entry name" value="ATPase_P-type_domA"/>
</dbReference>
<reference evidence="13 14" key="1">
    <citation type="journal article" date="2011" name="Science">
        <title>The Selaginella genome identifies genetic changes associated with the evolution of vascular plants.</title>
        <authorList>
            <person name="Banks J.A."/>
            <person name="Nishiyama T."/>
            <person name="Hasebe M."/>
            <person name="Bowman J.L."/>
            <person name="Gribskov M."/>
            <person name="dePamphilis C."/>
            <person name="Albert V.A."/>
            <person name="Aono N."/>
            <person name="Aoyama T."/>
            <person name="Ambrose B.A."/>
            <person name="Ashton N.W."/>
            <person name="Axtell M.J."/>
            <person name="Barker E."/>
            <person name="Barker M.S."/>
            <person name="Bennetzen J.L."/>
            <person name="Bonawitz N.D."/>
            <person name="Chapple C."/>
            <person name="Cheng C."/>
            <person name="Correa L.G."/>
            <person name="Dacre M."/>
            <person name="DeBarry J."/>
            <person name="Dreyer I."/>
            <person name="Elias M."/>
            <person name="Engstrom E.M."/>
            <person name="Estelle M."/>
            <person name="Feng L."/>
            <person name="Finet C."/>
            <person name="Floyd S.K."/>
            <person name="Frommer W.B."/>
            <person name="Fujita T."/>
            <person name="Gramzow L."/>
            <person name="Gutensohn M."/>
            <person name="Harholt J."/>
            <person name="Hattori M."/>
            <person name="Heyl A."/>
            <person name="Hirai T."/>
            <person name="Hiwatashi Y."/>
            <person name="Ishikawa M."/>
            <person name="Iwata M."/>
            <person name="Karol K.G."/>
            <person name="Koehler B."/>
            <person name="Kolukisaoglu U."/>
            <person name="Kubo M."/>
            <person name="Kurata T."/>
            <person name="Lalonde S."/>
            <person name="Li K."/>
            <person name="Li Y."/>
            <person name="Litt A."/>
            <person name="Lyons E."/>
            <person name="Manning G."/>
            <person name="Maruyama T."/>
            <person name="Michael T.P."/>
            <person name="Mikami K."/>
            <person name="Miyazaki S."/>
            <person name="Morinaga S."/>
            <person name="Murata T."/>
            <person name="Mueller-Roeber B."/>
            <person name="Nelson D.R."/>
            <person name="Obara M."/>
            <person name="Oguri Y."/>
            <person name="Olmstead R.G."/>
            <person name="Onodera N."/>
            <person name="Petersen B.L."/>
            <person name="Pils B."/>
            <person name="Prigge M."/>
            <person name="Rensing S.A."/>
            <person name="Riano-Pachon D.M."/>
            <person name="Roberts A.W."/>
            <person name="Sato Y."/>
            <person name="Scheller H.V."/>
            <person name="Schulz B."/>
            <person name="Schulz C."/>
            <person name="Shakirov E.V."/>
            <person name="Shibagaki N."/>
            <person name="Shinohara N."/>
            <person name="Shippen D.E."/>
            <person name="Soerensen I."/>
            <person name="Sotooka R."/>
            <person name="Sugimoto N."/>
            <person name="Sugita M."/>
            <person name="Sumikawa N."/>
            <person name="Tanurdzic M."/>
            <person name="Theissen G."/>
            <person name="Ulvskov P."/>
            <person name="Wakazuki S."/>
            <person name="Weng J.K."/>
            <person name="Willats W.W."/>
            <person name="Wipf D."/>
            <person name="Wolf P.G."/>
            <person name="Yang L."/>
            <person name="Zimmer A.D."/>
            <person name="Zhu Q."/>
            <person name="Mitros T."/>
            <person name="Hellsten U."/>
            <person name="Loque D."/>
            <person name="Otillar R."/>
            <person name="Salamov A."/>
            <person name="Schmutz J."/>
            <person name="Shapiro H."/>
            <person name="Lindquist E."/>
            <person name="Lucas S."/>
            <person name="Rokhsar D."/>
            <person name="Grigoriev I.V."/>
        </authorList>
    </citation>
    <scope>NUCLEOTIDE SEQUENCE [LARGE SCALE GENOMIC DNA]</scope>
</reference>
<dbReference type="InterPro" id="IPR023299">
    <property type="entry name" value="ATPase_P-typ_cyto_dom_N"/>
</dbReference>
<evidence type="ECO:0000256" key="3">
    <source>
        <dbReference type="ARBA" id="ARBA00022692"/>
    </source>
</evidence>
<dbReference type="GO" id="GO:0016887">
    <property type="term" value="F:ATP hydrolysis activity"/>
    <property type="evidence" value="ECO:0007669"/>
    <property type="project" value="InterPro"/>
</dbReference>
<dbReference type="GO" id="GO:0005507">
    <property type="term" value="F:copper ion binding"/>
    <property type="evidence" value="ECO:0000318"/>
    <property type="project" value="GO_Central"/>
</dbReference>
<dbReference type="CDD" id="cd00371">
    <property type="entry name" value="HMA"/>
    <property type="match status" value="1"/>
</dbReference>
<dbReference type="PRINTS" id="PR00119">
    <property type="entry name" value="CATATPASE"/>
</dbReference>
<dbReference type="Gramene" id="EFJ04851">
    <property type="protein sequence ID" value="EFJ04851"/>
    <property type="gene ID" value="SELMODRAFT_138129"/>
</dbReference>
<dbReference type="OMA" id="NAPLMHL"/>
<dbReference type="InterPro" id="IPR023214">
    <property type="entry name" value="HAD_sf"/>
</dbReference>
<dbReference type="GO" id="GO:0005524">
    <property type="term" value="F:ATP binding"/>
    <property type="evidence" value="ECO:0007669"/>
    <property type="project" value="UniProtKB-UniRule"/>
</dbReference>
<dbReference type="GO" id="GO:0043682">
    <property type="term" value="F:P-type divalent copper transporter activity"/>
    <property type="evidence" value="ECO:0000318"/>
    <property type="project" value="GO_Central"/>
</dbReference>
<evidence type="ECO:0000313" key="14">
    <source>
        <dbReference type="Proteomes" id="UP000001514"/>
    </source>
</evidence>
<dbReference type="PROSITE" id="PS01047">
    <property type="entry name" value="HMA_1"/>
    <property type="match status" value="1"/>
</dbReference>
<dbReference type="Pfam" id="PF00403">
    <property type="entry name" value="HMA"/>
    <property type="match status" value="1"/>
</dbReference>
<dbReference type="InParanoid" id="D8TEP8"/>
<sequence length="910" mass="95588">MEACVRGSLWGCQAGASSALRRQIRLKLVVRNCSSQRSVWWKAGAALLLKSASASACARHKQVPVLGCISSSLATGAGGGCNFNSGGGQGPGGGGGGGDGFQTSAVPAQSVSGEADDSSAAQPVIILDVGGMSCGGCAASVKRILESQVQVASATVNLATETAVIHVKQDSPAASNREIAEHLANHLTTCGFKSSVREQGSQSRLQAAYKRKEERKVRLKDSAGRRLAAAWTLFSLSLVGHASHFGLKYFPPWLHFFHSVSFQMSLCVFSLVGPGRSLLLDGWKSFRRRSPNMNTLVGLGALSSFAVSVIAALYPKLGWSSFFEEPVMLLAFVLLGRAVEERAKVKASSDMESLLGLLPKNARLVMGKSLDEVPSTVDVPCDSIVLGDRVMVLPGDIIPVDGIVKEGRSTVDESSLTGEPLPILKKSGDEVNAGTVNHNGVILVEAVRSGDETVVGDIVRMVENAQLREAPIQRLADKVSGKFCYAVMALSVATLGFWSVLGPKLFPSVIPTGGGLLLGLQLACNVLVIACPCALGLATPTAVLVGTSLGARNGLLVRGGDILEKASAVDAVVFDKTGTLTLGRPVVVDVVLNKYWSKEEVLKFAHGVERTASHPLAKAIVQEAENVGSTGALVQDGSFEQEPGSGATAVVDGKRVTVGTLDWVQRFGTVGEPPRLLGNPEGRTVVFVGVDNSIAAAITLVDEIRDDAAETVRALQRLGVSTYMLSGDKREVAELVSRNVGIDRNKVFSGVRPHGKAELIVQLQKEKKTVAMVGDGINDAAALAQADVGIAMATGIGAASEVASIVLMRDKLLQVVDALELSRRIQRKIKQNLCWAFMYNIIGLPIAAGALVPATRVMLTPSLAGALMGLSSLGVVTNSLLLHWEYFVHVDKHRSKAPLGASDSIAIVTS</sequence>
<evidence type="ECO:0000256" key="10">
    <source>
        <dbReference type="RuleBase" id="RU362081"/>
    </source>
</evidence>
<dbReference type="InterPro" id="IPR036412">
    <property type="entry name" value="HAD-like_sf"/>
</dbReference>
<dbReference type="STRING" id="88036.D8TEP8"/>
<dbReference type="Gene3D" id="2.70.150.10">
    <property type="entry name" value="Calcium-transporting ATPase, cytoplasmic transduction domain A"/>
    <property type="match status" value="1"/>
</dbReference>
<feature type="transmembrane region" description="Helical" evidence="10">
    <location>
        <begin position="293"/>
        <end position="314"/>
    </location>
</feature>
<keyword evidence="5 10" id="KW-0547">Nucleotide-binding</keyword>
<feature type="transmembrane region" description="Helical" evidence="10">
    <location>
        <begin position="253"/>
        <end position="272"/>
    </location>
</feature>
<evidence type="ECO:0000259" key="12">
    <source>
        <dbReference type="PROSITE" id="PS50846"/>
    </source>
</evidence>
<feature type="domain" description="HMA" evidence="12">
    <location>
        <begin position="123"/>
        <end position="195"/>
    </location>
</feature>
<evidence type="ECO:0000256" key="5">
    <source>
        <dbReference type="ARBA" id="ARBA00022741"/>
    </source>
</evidence>
<dbReference type="InterPro" id="IPR001757">
    <property type="entry name" value="P_typ_ATPase"/>
</dbReference>
<dbReference type="InterPro" id="IPR036163">
    <property type="entry name" value="HMA_dom_sf"/>
</dbReference>
<keyword evidence="6 10" id="KW-0067">ATP-binding</keyword>
<dbReference type="Pfam" id="PF00702">
    <property type="entry name" value="Hydrolase"/>
    <property type="match status" value="1"/>
</dbReference>
<dbReference type="SUPFAM" id="SSF81665">
    <property type="entry name" value="Calcium ATPase, transmembrane domain M"/>
    <property type="match status" value="1"/>
</dbReference>
<evidence type="ECO:0000313" key="13">
    <source>
        <dbReference type="EMBL" id="EFJ04851.1"/>
    </source>
</evidence>
<evidence type="ECO:0000256" key="9">
    <source>
        <dbReference type="ARBA" id="ARBA00023136"/>
    </source>
</evidence>
<comment type="subcellular location">
    <subcellularLocation>
        <location evidence="1">Membrane</location>
        <topology evidence="1">Multi-pass membrane protein</topology>
    </subcellularLocation>
</comment>
<dbReference type="CDD" id="cd02094">
    <property type="entry name" value="P-type_ATPase_Cu-like"/>
    <property type="match status" value="1"/>
</dbReference>
<dbReference type="InterPro" id="IPR008250">
    <property type="entry name" value="ATPase_P-typ_transduc_dom_A_sf"/>
</dbReference>
<dbReference type="SUPFAM" id="SSF55008">
    <property type="entry name" value="HMA, heavy metal-associated domain"/>
    <property type="match status" value="1"/>
</dbReference>
<keyword evidence="4 10" id="KW-0479">Metal-binding</keyword>
<evidence type="ECO:0000256" key="11">
    <source>
        <dbReference type="SAM" id="MobiDB-lite"/>
    </source>
</evidence>
<dbReference type="PANTHER" id="PTHR43520:SF22">
    <property type="entry name" value="COPPER-TRANSPORTING ATPASE PAA1, CHLOROPLASTIC"/>
    <property type="match status" value="1"/>
</dbReference>
<dbReference type="Gene3D" id="3.40.50.1000">
    <property type="entry name" value="HAD superfamily/HAD-like"/>
    <property type="match status" value="1"/>
</dbReference>
<feature type="transmembrane region" description="Helical" evidence="10">
    <location>
        <begin position="864"/>
        <end position="884"/>
    </location>
</feature>
<dbReference type="SUPFAM" id="SSF81653">
    <property type="entry name" value="Calcium ATPase, transduction domain A"/>
    <property type="match status" value="1"/>
</dbReference>
<dbReference type="PROSITE" id="PS01229">
    <property type="entry name" value="COF_2"/>
    <property type="match status" value="1"/>
</dbReference>
<dbReference type="InterPro" id="IPR018303">
    <property type="entry name" value="ATPase_P-typ_P_site"/>
</dbReference>
<feature type="region of interest" description="Disordered" evidence="11">
    <location>
        <begin position="92"/>
        <end position="117"/>
    </location>
</feature>
<protein>
    <recommendedName>
        <fullName evidence="12">HMA domain-containing protein</fullName>
    </recommendedName>
</protein>
<dbReference type="Gene3D" id="3.30.70.100">
    <property type="match status" value="1"/>
</dbReference>
<dbReference type="InterPro" id="IPR027256">
    <property type="entry name" value="P-typ_ATPase_IB"/>
</dbReference>
<keyword evidence="9 10" id="KW-0472">Membrane</keyword>
<dbReference type="InterPro" id="IPR023298">
    <property type="entry name" value="ATPase_P-typ_TM_dom_sf"/>
</dbReference>
<dbReference type="SUPFAM" id="SSF56784">
    <property type="entry name" value="HAD-like"/>
    <property type="match status" value="1"/>
</dbReference>
<comment type="similarity">
    <text evidence="2 10">Belongs to the cation transport ATPase (P-type) (TC 3.A.3) family. Type IB subfamily.</text>
</comment>
<accession>D8TEP8</accession>
<evidence type="ECO:0000256" key="8">
    <source>
        <dbReference type="ARBA" id="ARBA00022989"/>
    </source>
</evidence>
<dbReference type="AlphaFoldDB" id="D8TEP8"/>